<evidence type="ECO:0000256" key="3">
    <source>
        <dbReference type="ARBA" id="ARBA00023125"/>
    </source>
</evidence>
<feature type="domain" description="Tyr recombinase" evidence="6">
    <location>
        <begin position="129"/>
        <end position="342"/>
    </location>
</feature>
<accession>A0A367ZLZ5</accession>
<dbReference type="PANTHER" id="PTHR30349:SF64">
    <property type="entry name" value="PROPHAGE INTEGRASE INTD-RELATED"/>
    <property type="match status" value="1"/>
</dbReference>
<comment type="caution">
    <text evidence="8">The sequence shown here is derived from an EMBL/GenBank/DDBJ whole genome shotgun (WGS) entry which is preliminary data.</text>
</comment>
<comment type="similarity">
    <text evidence="1">Belongs to the 'phage' integrase family.</text>
</comment>
<dbReference type="AlphaFoldDB" id="A0A367ZLZ5"/>
<dbReference type="Pfam" id="PF13495">
    <property type="entry name" value="Phage_int_SAM_4"/>
    <property type="match status" value="1"/>
</dbReference>
<reference evidence="8 9" key="1">
    <citation type="submission" date="2018-05" db="EMBL/GenBank/DDBJ databases">
        <title>A metagenomic window into the 2 km-deep terrestrial subsurface aquifer revealed taxonomically and functionally diverse microbial community comprising novel uncultured bacterial lineages.</title>
        <authorList>
            <person name="Kadnikov V.V."/>
            <person name="Mardanov A.V."/>
            <person name="Beletsky A.V."/>
            <person name="Banks D."/>
            <person name="Pimenov N.V."/>
            <person name="Frank Y.A."/>
            <person name="Karnachuk O.V."/>
            <person name="Ravin N.V."/>
        </authorList>
    </citation>
    <scope>NUCLEOTIDE SEQUENCE [LARGE SCALE GENOMIC DNA]</scope>
    <source>
        <strain evidence="8">BY5</strain>
    </source>
</reference>
<gene>
    <name evidence="8" type="ORF">OZSIB_1352</name>
</gene>
<organism evidence="8 9">
    <name type="scientific">Candidatus Ozemobacter sibiricus</name>
    <dbReference type="NCBI Taxonomy" id="2268124"/>
    <lineage>
        <taxon>Bacteria</taxon>
        <taxon>Candidatus Ozemobacteria</taxon>
        <taxon>Candidatus Ozemobacterales</taxon>
        <taxon>Candidatus Ozemobacteraceae</taxon>
        <taxon>Candidatus Ozemobacter</taxon>
    </lineage>
</organism>
<dbReference type="SUPFAM" id="SSF56349">
    <property type="entry name" value="DNA breaking-rejoining enzymes"/>
    <property type="match status" value="1"/>
</dbReference>
<evidence type="ECO:0000259" key="7">
    <source>
        <dbReference type="PROSITE" id="PS51900"/>
    </source>
</evidence>
<dbReference type="Pfam" id="PF00589">
    <property type="entry name" value="Phage_integrase"/>
    <property type="match status" value="1"/>
</dbReference>
<dbReference type="InterPro" id="IPR002104">
    <property type="entry name" value="Integrase_catalytic"/>
</dbReference>
<keyword evidence="3 5" id="KW-0238">DNA-binding</keyword>
<keyword evidence="4" id="KW-0233">DNA recombination</keyword>
<dbReference type="Gene3D" id="1.10.150.130">
    <property type="match status" value="1"/>
</dbReference>
<feature type="domain" description="Core-binding (CB)" evidence="7">
    <location>
        <begin position="28"/>
        <end position="111"/>
    </location>
</feature>
<sequence length="347" mass="39346">MIRSSEDLVAWQIGRGYPEIMVYHSASTNKPKLLDRVRETLRMLHYSYRTEESYLAWIKRYILFHLPRHPQELGPEHVRDFLSSLATKDGVAASSQNQALAAILFLYQQVLGIDFGDVTGIVRAKRPEKLPLVLSVEEVRKILDNMSGVTGLMARVLYGTGLRLMECLRLRVQDIDFERNQILVRAGKGQKDRVTMLPASLKEPLRKQIATALALHRQDLAEGYGETILPFALDRKYPAASKEPRWQFVFPASHRSIDPRSGKERRHHLDPTTLQKAVRQAVQKAGITKPASCHTFRHSFATHLLEAGYDIRTIQELLGHANVETTMIYTHVIQKGGAGVKSPLDRL</sequence>
<evidence type="ECO:0000256" key="5">
    <source>
        <dbReference type="PROSITE-ProRule" id="PRU01248"/>
    </source>
</evidence>
<dbReference type="PANTHER" id="PTHR30349">
    <property type="entry name" value="PHAGE INTEGRASE-RELATED"/>
    <property type="match status" value="1"/>
</dbReference>
<protein>
    <submittedName>
        <fullName evidence="8">Integron integrase IntIPac</fullName>
    </submittedName>
</protein>
<name>A0A367ZLZ5_9BACT</name>
<dbReference type="GO" id="GO:0015074">
    <property type="term" value="P:DNA integration"/>
    <property type="evidence" value="ECO:0007669"/>
    <property type="project" value="UniProtKB-KW"/>
</dbReference>
<evidence type="ECO:0000256" key="4">
    <source>
        <dbReference type="ARBA" id="ARBA00023172"/>
    </source>
</evidence>
<dbReference type="GO" id="GO:0003677">
    <property type="term" value="F:DNA binding"/>
    <property type="evidence" value="ECO:0007669"/>
    <property type="project" value="UniProtKB-UniRule"/>
</dbReference>
<dbReference type="InterPro" id="IPR013762">
    <property type="entry name" value="Integrase-like_cat_sf"/>
</dbReference>
<dbReference type="InterPro" id="IPR010998">
    <property type="entry name" value="Integrase_recombinase_N"/>
</dbReference>
<dbReference type="InterPro" id="IPR011946">
    <property type="entry name" value="Integrase_integron-type"/>
</dbReference>
<evidence type="ECO:0000313" key="8">
    <source>
        <dbReference type="EMBL" id="RCK78432.1"/>
    </source>
</evidence>
<keyword evidence="2" id="KW-0229">DNA integration</keyword>
<dbReference type="PROSITE" id="PS51898">
    <property type="entry name" value="TYR_RECOMBINASE"/>
    <property type="match status" value="1"/>
</dbReference>
<evidence type="ECO:0000256" key="2">
    <source>
        <dbReference type="ARBA" id="ARBA00022908"/>
    </source>
</evidence>
<dbReference type="CDD" id="cd01193">
    <property type="entry name" value="INT_IntI_C"/>
    <property type="match status" value="1"/>
</dbReference>
<dbReference type="InterPro" id="IPR050090">
    <property type="entry name" value="Tyrosine_recombinase_XerCD"/>
</dbReference>
<dbReference type="GO" id="GO:0006310">
    <property type="term" value="P:DNA recombination"/>
    <property type="evidence" value="ECO:0007669"/>
    <property type="project" value="UniProtKB-KW"/>
</dbReference>
<dbReference type="PROSITE" id="PS51900">
    <property type="entry name" value="CB"/>
    <property type="match status" value="1"/>
</dbReference>
<dbReference type="InterPro" id="IPR044068">
    <property type="entry name" value="CB"/>
</dbReference>
<evidence type="ECO:0000259" key="6">
    <source>
        <dbReference type="PROSITE" id="PS51898"/>
    </source>
</evidence>
<dbReference type="EMBL" id="QOQW01000022">
    <property type="protein sequence ID" value="RCK78432.1"/>
    <property type="molecule type" value="Genomic_DNA"/>
</dbReference>
<evidence type="ECO:0000313" key="9">
    <source>
        <dbReference type="Proteomes" id="UP000252355"/>
    </source>
</evidence>
<dbReference type="Proteomes" id="UP000252355">
    <property type="component" value="Unassembled WGS sequence"/>
</dbReference>
<evidence type="ECO:0000256" key="1">
    <source>
        <dbReference type="ARBA" id="ARBA00008857"/>
    </source>
</evidence>
<dbReference type="NCBIfam" id="TIGR02249">
    <property type="entry name" value="integrase_gron"/>
    <property type="match status" value="1"/>
</dbReference>
<dbReference type="InterPro" id="IPR004107">
    <property type="entry name" value="Integrase_SAM-like_N"/>
</dbReference>
<dbReference type="Gene3D" id="1.10.443.10">
    <property type="entry name" value="Intergrase catalytic core"/>
    <property type="match status" value="1"/>
</dbReference>
<dbReference type="InterPro" id="IPR011010">
    <property type="entry name" value="DNA_brk_join_enz"/>
</dbReference>
<proteinExistence type="inferred from homology"/>